<dbReference type="EMBL" id="BAAALT010000149">
    <property type="protein sequence ID" value="GAA1817591.1"/>
    <property type="molecule type" value="Genomic_DNA"/>
</dbReference>
<protein>
    <submittedName>
        <fullName evidence="1">Uncharacterized protein</fullName>
    </submittedName>
</protein>
<keyword evidence="2" id="KW-1185">Reference proteome</keyword>
<name>A0ABN2MC55_9ACTN</name>
<evidence type="ECO:0000313" key="1">
    <source>
        <dbReference type="EMBL" id="GAA1817591.1"/>
    </source>
</evidence>
<dbReference type="Gene3D" id="3.40.50.150">
    <property type="entry name" value="Vaccinia Virus protein VP39"/>
    <property type="match status" value="1"/>
</dbReference>
<gene>
    <name evidence="1" type="ORF">GCM10009682_43050</name>
</gene>
<dbReference type="InterPro" id="IPR029063">
    <property type="entry name" value="SAM-dependent_MTases_sf"/>
</dbReference>
<comment type="caution">
    <text evidence="1">The sequence shown here is derived from an EMBL/GenBank/DDBJ whole genome shotgun (WGS) entry which is preliminary data.</text>
</comment>
<sequence>MIHRVYSGRGELPVLGSFDVVTAVWLLGYAPGVEALDFMLGKLVANLAPGGTFVVLVPNPEIDWDGLDILPAYGISATRTAESLGRQGYAVHIPGDPPIDFEGFTWPPGAIESALDRAGLTDVRRVPTTITDDLIAEKGAAYWTPLLSNPTFAVYTATR</sequence>
<dbReference type="RefSeq" id="WP_344135191.1">
    <property type="nucleotide sequence ID" value="NZ_BAAALT010000149.1"/>
</dbReference>
<accession>A0ABN2MC55</accession>
<proteinExistence type="predicted"/>
<reference evidence="1 2" key="1">
    <citation type="journal article" date="2019" name="Int. J. Syst. Evol. Microbiol.">
        <title>The Global Catalogue of Microorganisms (GCM) 10K type strain sequencing project: providing services to taxonomists for standard genome sequencing and annotation.</title>
        <authorList>
            <consortium name="The Broad Institute Genomics Platform"/>
            <consortium name="The Broad Institute Genome Sequencing Center for Infectious Disease"/>
            <person name="Wu L."/>
            <person name="Ma J."/>
        </authorList>
    </citation>
    <scope>NUCLEOTIDE SEQUENCE [LARGE SCALE GENOMIC DNA]</scope>
    <source>
        <strain evidence="1 2">JCM 13250</strain>
    </source>
</reference>
<organism evidence="1 2">
    <name type="scientific">Luedemannella flava</name>
    <dbReference type="NCBI Taxonomy" id="349316"/>
    <lineage>
        <taxon>Bacteria</taxon>
        <taxon>Bacillati</taxon>
        <taxon>Actinomycetota</taxon>
        <taxon>Actinomycetes</taxon>
        <taxon>Micromonosporales</taxon>
        <taxon>Micromonosporaceae</taxon>
        <taxon>Luedemannella</taxon>
    </lineage>
</organism>
<dbReference type="SUPFAM" id="SSF53335">
    <property type="entry name" value="S-adenosyl-L-methionine-dependent methyltransferases"/>
    <property type="match status" value="1"/>
</dbReference>
<evidence type="ECO:0000313" key="2">
    <source>
        <dbReference type="Proteomes" id="UP001500218"/>
    </source>
</evidence>
<dbReference type="Proteomes" id="UP001500218">
    <property type="component" value="Unassembled WGS sequence"/>
</dbReference>